<proteinExistence type="predicted"/>
<comment type="caution">
    <text evidence="1">The sequence shown here is derived from an EMBL/GenBank/DDBJ whole genome shotgun (WGS) entry which is preliminary data.</text>
</comment>
<organism evidence="1 2">
    <name type="scientific">Solea senegalensis</name>
    <name type="common">Senegalese sole</name>
    <dbReference type="NCBI Taxonomy" id="28829"/>
    <lineage>
        <taxon>Eukaryota</taxon>
        <taxon>Metazoa</taxon>
        <taxon>Chordata</taxon>
        <taxon>Craniata</taxon>
        <taxon>Vertebrata</taxon>
        <taxon>Euteleostomi</taxon>
        <taxon>Actinopterygii</taxon>
        <taxon>Neopterygii</taxon>
        <taxon>Teleostei</taxon>
        <taxon>Neoteleostei</taxon>
        <taxon>Acanthomorphata</taxon>
        <taxon>Carangaria</taxon>
        <taxon>Pleuronectiformes</taxon>
        <taxon>Pleuronectoidei</taxon>
        <taxon>Soleidae</taxon>
        <taxon>Solea</taxon>
    </lineage>
</organism>
<evidence type="ECO:0000313" key="1">
    <source>
        <dbReference type="EMBL" id="KAG7523099.1"/>
    </source>
</evidence>
<protein>
    <submittedName>
        <fullName evidence="1">Uncharacterized protein</fullName>
    </submittedName>
</protein>
<dbReference type="EMBL" id="JAGKHQ010000002">
    <property type="protein sequence ID" value="KAG7523099.1"/>
    <property type="molecule type" value="Genomic_DNA"/>
</dbReference>
<dbReference type="AlphaFoldDB" id="A0AAV6T194"/>
<keyword evidence="2" id="KW-1185">Reference proteome</keyword>
<gene>
    <name evidence="1" type="ORF">JOB18_039284</name>
</gene>
<evidence type="ECO:0000313" key="2">
    <source>
        <dbReference type="Proteomes" id="UP000693946"/>
    </source>
</evidence>
<name>A0AAV6T194_SOLSE</name>
<reference evidence="1 2" key="1">
    <citation type="journal article" date="2021" name="Sci. Rep.">
        <title>Chromosome anchoring in Senegalese sole (Solea senegalensis) reveals sex-associated markers and genome rearrangements in flatfish.</title>
        <authorList>
            <person name="Guerrero-Cozar I."/>
            <person name="Gomez-Garrido J."/>
            <person name="Berbel C."/>
            <person name="Martinez-Blanch J.F."/>
            <person name="Alioto T."/>
            <person name="Claros M.G."/>
            <person name="Gagnaire P.A."/>
            <person name="Manchado M."/>
        </authorList>
    </citation>
    <scope>NUCLEOTIDE SEQUENCE [LARGE SCALE GENOMIC DNA]</scope>
    <source>
        <strain evidence="1">Sse05_10M</strain>
    </source>
</reference>
<dbReference type="Proteomes" id="UP000693946">
    <property type="component" value="Linkage Group LG10"/>
</dbReference>
<sequence length="103" mass="11212">MEPSWNNRVGCSLGTLLHAYPGKQREESTVRLLRVIRSKSNFLQLRICAHALKDPGGAVFSPCRTGVCGDVAMCRLPSASTLIYSGLMSRWCAPPCAVQFSSP</sequence>
<accession>A0AAV6T194</accession>